<evidence type="ECO:0000256" key="1">
    <source>
        <dbReference type="ARBA" id="ARBA00004141"/>
    </source>
</evidence>
<gene>
    <name evidence="11" type="ORF">DM01DRAFT_1340164</name>
</gene>
<name>A0A1X2G4T3_9FUNG</name>
<organism evidence="11 12">
    <name type="scientific">Hesseltinella vesiculosa</name>
    <dbReference type="NCBI Taxonomy" id="101127"/>
    <lineage>
        <taxon>Eukaryota</taxon>
        <taxon>Fungi</taxon>
        <taxon>Fungi incertae sedis</taxon>
        <taxon>Mucoromycota</taxon>
        <taxon>Mucoromycotina</taxon>
        <taxon>Mucoromycetes</taxon>
        <taxon>Mucorales</taxon>
        <taxon>Cunninghamellaceae</taxon>
        <taxon>Hesseltinella</taxon>
    </lineage>
</organism>
<feature type="domain" description="Cas1p 10 TM acyl transferase" evidence="10">
    <location>
        <begin position="276"/>
        <end position="675"/>
    </location>
</feature>
<evidence type="ECO:0000256" key="3">
    <source>
        <dbReference type="ARBA" id="ARBA00022679"/>
    </source>
</evidence>
<feature type="transmembrane region" description="Helical" evidence="9">
    <location>
        <begin position="462"/>
        <end position="486"/>
    </location>
</feature>
<feature type="transmembrane region" description="Helical" evidence="9">
    <location>
        <begin position="310"/>
        <end position="329"/>
    </location>
</feature>
<dbReference type="InterPro" id="IPR012419">
    <property type="entry name" value="Cas1_AcylTrans_dom"/>
</dbReference>
<dbReference type="Proteomes" id="UP000242146">
    <property type="component" value="Unassembled WGS sequence"/>
</dbReference>
<feature type="transmembrane region" description="Helical" evidence="9">
    <location>
        <begin position="430"/>
        <end position="450"/>
    </location>
</feature>
<comment type="caution">
    <text evidence="11">The sequence shown here is derived from an EMBL/GenBank/DDBJ whole genome shotgun (WGS) entry which is preliminary data.</text>
</comment>
<keyword evidence="4 9" id="KW-0812">Transmembrane</keyword>
<evidence type="ECO:0000256" key="7">
    <source>
        <dbReference type="ARBA" id="ARBA00023180"/>
    </source>
</evidence>
<evidence type="ECO:0000256" key="2">
    <source>
        <dbReference type="ARBA" id="ARBA00010666"/>
    </source>
</evidence>
<dbReference type="OrthoDB" id="1932925at2759"/>
<protein>
    <submittedName>
        <fullName evidence="11">Cas1p-domain-containing protein</fullName>
    </submittedName>
</protein>
<dbReference type="GO" id="GO:0016020">
    <property type="term" value="C:membrane"/>
    <property type="evidence" value="ECO:0007669"/>
    <property type="project" value="UniProtKB-SubCell"/>
</dbReference>
<feature type="transmembrane region" description="Helical" evidence="9">
    <location>
        <begin position="642"/>
        <end position="662"/>
    </location>
</feature>
<dbReference type="GO" id="GO:0005794">
    <property type="term" value="C:Golgi apparatus"/>
    <property type="evidence" value="ECO:0007669"/>
    <property type="project" value="UniProtKB-ARBA"/>
</dbReference>
<accession>A0A1X2G4T3</accession>
<feature type="region of interest" description="Disordered" evidence="8">
    <location>
        <begin position="704"/>
        <end position="751"/>
    </location>
</feature>
<dbReference type="AlphaFoldDB" id="A0A1X2G4T3"/>
<evidence type="ECO:0000256" key="5">
    <source>
        <dbReference type="ARBA" id="ARBA00022989"/>
    </source>
</evidence>
<evidence type="ECO:0000256" key="4">
    <source>
        <dbReference type="ARBA" id="ARBA00022692"/>
    </source>
</evidence>
<evidence type="ECO:0000256" key="6">
    <source>
        <dbReference type="ARBA" id="ARBA00023136"/>
    </source>
</evidence>
<keyword evidence="12" id="KW-1185">Reference proteome</keyword>
<keyword evidence="5 9" id="KW-1133">Transmembrane helix</keyword>
<sequence length="777" mass="88956">MHTFKPTDAGTCLKHSRVLYIGDSIARQQFFAFADLMQPGVDTLGEKHKDHRFTFNDQDIVFEFWWDPFLNSTRTLDLFQSAGRSPLGFERPSLLVVASGMWHMRYLESSTFYNDWRVAVDRLIGTVERTNQLADAVILSPVEIPQFHMLAPNRSAITMEKVVAMNGYLKSRQQQVQPKNPFAIPFVWNKIIDGSPNATDDGLHYNPEVTSMQVQLALNYRCNDVLPKHFPYDATCCMYYPRPHWYQNIFFLFFLLLIPIGFYLSDAGFTRYIPSEKVLNACFIFGLGVIYLYFGDRTQIFGKMHKHYDAQTFTVLMVLFVVVAGLASLKTTKKEGADLGFLNRDQTDEWKGWMQIIILIYHFVGASGTSGIYNAVRVLVAAYLFQTGYGHFFFFYKKDDFGLPRVLNVLVRLNLLTFVLQYLMDTDYLSYYFTPLVTFWFGVIYFTMWIGHGKNKHTGFLLTKLVVAALATTALIQTPGVMEAIFDLLHGLAGVEWNAKEWRFRLALDGWIVYVGMLSALAYIKYLEHKWMEHPRFGTVKTAALASSVFALLWYFWFELSRENKFVYNAYQPYVSWVPILAFVFLRNATVGLRNTSSRFFIFIGKISLETFIGQFHMWLAGDTRGLLIVLPDSSWVIGTSLGWYANLFVSTVIFVFVSYYLSQSTGELTRWICSDVILGGATDQQQRQRRQHAYQALPVAVDTAPPSSDAPGTEARQHIPPNAEHNNIPMDSLNAEDSDHDVSTSAPPSRLTKVISDPRVKVFLFIALVSFLNRFK</sequence>
<dbReference type="PANTHER" id="PTHR13533:SF1">
    <property type="entry name" value="N-ACETYLNEURAMINATE 9-O-ACETYLTRANSFERASE"/>
    <property type="match status" value="1"/>
</dbReference>
<dbReference type="EMBL" id="MCGT01000044">
    <property type="protein sequence ID" value="ORX45081.1"/>
    <property type="molecule type" value="Genomic_DNA"/>
</dbReference>
<evidence type="ECO:0000313" key="12">
    <source>
        <dbReference type="Proteomes" id="UP000242146"/>
    </source>
</evidence>
<comment type="subcellular location">
    <subcellularLocation>
        <location evidence="1">Membrane</location>
        <topology evidence="1">Multi-pass membrane protein</topology>
    </subcellularLocation>
</comment>
<keyword evidence="3" id="KW-0808">Transferase</keyword>
<dbReference type="GO" id="GO:0005975">
    <property type="term" value="P:carbohydrate metabolic process"/>
    <property type="evidence" value="ECO:0007669"/>
    <property type="project" value="UniProtKB-ARBA"/>
</dbReference>
<feature type="transmembrane region" description="Helical" evidence="9">
    <location>
        <begin position="570"/>
        <end position="588"/>
    </location>
</feature>
<keyword evidence="6 9" id="KW-0472">Membrane</keyword>
<comment type="similarity">
    <text evidence="2">Belongs to the PC-esterase family. CASD1 subfamily.</text>
</comment>
<proteinExistence type="inferred from homology"/>
<reference evidence="11 12" key="1">
    <citation type="submission" date="2016-07" db="EMBL/GenBank/DDBJ databases">
        <title>Pervasive Adenine N6-methylation of Active Genes in Fungi.</title>
        <authorList>
            <consortium name="DOE Joint Genome Institute"/>
            <person name="Mondo S.J."/>
            <person name="Dannebaum R.O."/>
            <person name="Kuo R.C."/>
            <person name="Labutti K."/>
            <person name="Haridas S."/>
            <person name="Kuo A."/>
            <person name="Salamov A."/>
            <person name="Ahrendt S.R."/>
            <person name="Lipzen A."/>
            <person name="Sullivan W."/>
            <person name="Andreopoulos W.B."/>
            <person name="Clum A."/>
            <person name="Lindquist E."/>
            <person name="Daum C."/>
            <person name="Ramamoorthy G.K."/>
            <person name="Gryganskyi A."/>
            <person name="Culley D."/>
            <person name="Magnuson J.K."/>
            <person name="James T.Y."/>
            <person name="O'Malley M.A."/>
            <person name="Stajich J.E."/>
            <person name="Spatafora J.W."/>
            <person name="Visel A."/>
            <person name="Grigoriev I.V."/>
        </authorList>
    </citation>
    <scope>NUCLEOTIDE SEQUENCE [LARGE SCALE GENOMIC DNA]</scope>
    <source>
        <strain evidence="11 12">NRRL 3301</strain>
    </source>
</reference>
<evidence type="ECO:0000313" key="11">
    <source>
        <dbReference type="EMBL" id="ORX45081.1"/>
    </source>
</evidence>
<feature type="transmembrane region" description="Helical" evidence="9">
    <location>
        <begin position="600"/>
        <end position="622"/>
    </location>
</feature>
<evidence type="ECO:0000259" key="10">
    <source>
        <dbReference type="Pfam" id="PF07779"/>
    </source>
</evidence>
<feature type="transmembrane region" description="Helical" evidence="9">
    <location>
        <begin position="506"/>
        <end position="526"/>
    </location>
</feature>
<dbReference type="Pfam" id="PF07779">
    <property type="entry name" value="Cas1_AcylT"/>
    <property type="match status" value="1"/>
</dbReference>
<keyword evidence="7" id="KW-0325">Glycoprotein</keyword>
<feature type="transmembrane region" description="Helical" evidence="9">
    <location>
        <begin position="538"/>
        <end position="558"/>
    </location>
</feature>
<feature type="transmembrane region" description="Helical" evidence="9">
    <location>
        <begin position="245"/>
        <end position="265"/>
    </location>
</feature>
<dbReference type="GO" id="GO:0016740">
    <property type="term" value="F:transferase activity"/>
    <property type="evidence" value="ECO:0007669"/>
    <property type="project" value="UniProtKB-KW"/>
</dbReference>
<feature type="transmembrane region" description="Helical" evidence="9">
    <location>
        <begin position="277"/>
        <end position="294"/>
    </location>
</feature>
<evidence type="ECO:0000256" key="8">
    <source>
        <dbReference type="SAM" id="MobiDB-lite"/>
    </source>
</evidence>
<dbReference type="PANTHER" id="PTHR13533">
    <property type="entry name" value="N-ACETYLNEURAMINATE 9-O-ACETYLTRANSFERASE"/>
    <property type="match status" value="1"/>
</dbReference>
<evidence type="ECO:0000256" key="9">
    <source>
        <dbReference type="SAM" id="Phobius"/>
    </source>
</evidence>
<feature type="transmembrane region" description="Helical" evidence="9">
    <location>
        <begin position="375"/>
        <end position="394"/>
    </location>
</feature>